<dbReference type="InterPro" id="IPR003661">
    <property type="entry name" value="HisK_dim/P_dom"/>
</dbReference>
<dbReference type="Pfam" id="PF00512">
    <property type="entry name" value="HisKA"/>
    <property type="match status" value="1"/>
</dbReference>
<dbReference type="Pfam" id="PF00072">
    <property type="entry name" value="Response_reg"/>
    <property type="match status" value="1"/>
</dbReference>
<dbReference type="InterPro" id="IPR000014">
    <property type="entry name" value="PAS"/>
</dbReference>
<dbReference type="InterPro" id="IPR036890">
    <property type="entry name" value="HATPase_C_sf"/>
</dbReference>
<feature type="transmembrane region" description="Helical" evidence="10">
    <location>
        <begin position="41"/>
        <end position="63"/>
    </location>
</feature>
<dbReference type="InterPro" id="IPR001610">
    <property type="entry name" value="PAC"/>
</dbReference>
<gene>
    <name evidence="15" type="ORF">IHQ72_25025</name>
</gene>
<dbReference type="Proteomes" id="UP001058098">
    <property type="component" value="Chromosome"/>
</dbReference>
<dbReference type="PROSITE" id="PS50112">
    <property type="entry name" value="PAS"/>
    <property type="match status" value="2"/>
</dbReference>
<dbReference type="Pfam" id="PF08448">
    <property type="entry name" value="PAS_4"/>
    <property type="match status" value="2"/>
</dbReference>
<evidence type="ECO:0000256" key="4">
    <source>
        <dbReference type="ARBA" id="ARBA00022679"/>
    </source>
</evidence>
<evidence type="ECO:0000259" key="13">
    <source>
        <dbReference type="PROSITE" id="PS50112"/>
    </source>
</evidence>
<sequence length="884" mass="96945">MPTSSKLSRHYALLMAACVLPLLVLVAGIGFYQSYALQQSFFPYALIFVGSLVCVFALHGVLLREIVDPATSLVDHIRSGAAGEPRATVKTSALWQPWIDMASSIFAENRTALRELADSEQRYRNVVEAQTEYIIRVAPDGRMSFANDAYCRLVGKAREELLSPDWHYFNSFSADFGSFDEIIGRVTPERPVCEVEEAGALSDGREVHIHWTDRGIFDDSGKLIEIQSIGRDVAEQKLARQALEASEQRYRSVVELQTEFVVRMSPEGHLSFVNDAYCRACRMTREELLDPSWCELDVLPPDERRRFLDHLARLTPQAPDASMELVNAMPDGARRWLAWNDHGIFDSGGRLVEVQSVGRDISDRVLAEQARLEAEKLLAEREAQFRAIAEGVPLPITISAIEGPEILFVNEPARKVLGIEVGQIGAEATSTWEDLSRRDDLLRLLLRDGIVDAFEAGMTNMQGSRIDTLVSARLITQAGRSAMLAAVTDITRQREAEAEIASQRETLYQSEKLAALGSLLAGVAHELNNPLSVVIGYSSMLKEFSADEATVGRADKIHAAAERCSRIVRTFLAMARKKPPTRGAVDINEVVVASLELAAYSLRSAGIEIRTELAEPLPNIWGDRDQLHQVVTNLMVNAQQALLQVAHPRRLTIVTTGEDNAVEIVVADNGPGMPETVRARAFEPFYTTKLAGEGTGVGLSVCQGIVTAHDGSIELDSTEGGGARFTIRLPSGRAETAAPPEAAGRMPPTPSAARILVVDDDADIASMIAEMLRRDGHDDVTIADDANAALKAVREGGIDLLISDIRMPGLDGPGLYRALEQLRPGLTRRLLFVTGDTLAPEIDRFISETGAPVIEKPLDPQTFRRLVMERLRAMETSAMEEAEA</sequence>
<keyword evidence="4" id="KW-0808">Transferase</keyword>
<feature type="domain" description="PAC" evidence="14">
    <location>
        <begin position="319"/>
        <end position="373"/>
    </location>
</feature>
<dbReference type="SUPFAM" id="SSF47384">
    <property type="entry name" value="Homodimeric domain of signal transducing histidine kinase"/>
    <property type="match status" value="1"/>
</dbReference>
<evidence type="ECO:0000256" key="5">
    <source>
        <dbReference type="ARBA" id="ARBA00022741"/>
    </source>
</evidence>
<dbReference type="SMART" id="SM00387">
    <property type="entry name" value="HATPase_c"/>
    <property type="match status" value="1"/>
</dbReference>
<evidence type="ECO:0000313" key="15">
    <source>
        <dbReference type="EMBL" id="UVC13930.1"/>
    </source>
</evidence>
<name>A0ABY5QRX0_9HYPH</name>
<dbReference type="InterPro" id="IPR004358">
    <property type="entry name" value="Sig_transdc_His_kin-like_C"/>
</dbReference>
<evidence type="ECO:0000313" key="16">
    <source>
        <dbReference type="Proteomes" id="UP001058098"/>
    </source>
</evidence>
<accession>A0ABY5QRX0</accession>
<evidence type="ECO:0000259" key="12">
    <source>
        <dbReference type="PROSITE" id="PS50110"/>
    </source>
</evidence>
<keyword evidence="16" id="KW-1185">Reference proteome</keyword>
<dbReference type="SUPFAM" id="SSF55785">
    <property type="entry name" value="PYP-like sensor domain (PAS domain)"/>
    <property type="match status" value="3"/>
</dbReference>
<keyword evidence="8" id="KW-0902">Two-component regulatory system</keyword>
<dbReference type="CDD" id="cd00130">
    <property type="entry name" value="PAS"/>
    <property type="match status" value="2"/>
</dbReference>
<dbReference type="SUPFAM" id="SSF55874">
    <property type="entry name" value="ATPase domain of HSP90 chaperone/DNA topoisomerase II/histidine kinase"/>
    <property type="match status" value="1"/>
</dbReference>
<dbReference type="RefSeq" id="WP_258118003.1">
    <property type="nucleotide sequence ID" value="NZ_CP062229.1"/>
</dbReference>
<dbReference type="Gene3D" id="3.30.565.10">
    <property type="entry name" value="Histidine kinase-like ATPase, C-terminal domain"/>
    <property type="match status" value="1"/>
</dbReference>
<reference evidence="15" key="1">
    <citation type="submission" date="2020-09" db="EMBL/GenBank/DDBJ databases">
        <title>Rhizobia associated with sainfoin plants.</title>
        <authorList>
            <person name="Asharfi S."/>
            <person name="Kuzmanovic N."/>
            <person name="Bunk B."/>
            <person name="Sproeer C."/>
            <person name="Becker M."/>
            <person name="Thuenen T."/>
        </authorList>
    </citation>
    <scope>NUCLEOTIDE SEQUENCE</scope>
    <source>
        <strain evidence="15">OM4</strain>
    </source>
</reference>
<evidence type="ECO:0000256" key="1">
    <source>
        <dbReference type="ARBA" id="ARBA00000085"/>
    </source>
</evidence>
<evidence type="ECO:0000256" key="10">
    <source>
        <dbReference type="SAM" id="Phobius"/>
    </source>
</evidence>
<dbReference type="SMART" id="SM00086">
    <property type="entry name" value="PAC"/>
    <property type="match status" value="3"/>
</dbReference>
<protein>
    <recommendedName>
        <fullName evidence="2">histidine kinase</fullName>
        <ecNumber evidence="2">2.7.13.3</ecNumber>
    </recommendedName>
</protein>
<keyword evidence="3 9" id="KW-0597">Phosphoprotein</keyword>
<dbReference type="Pfam" id="PF13426">
    <property type="entry name" value="PAS_9"/>
    <property type="match status" value="1"/>
</dbReference>
<evidence type="ECO:0000256" key="3">
    <source>
        <dbReference type="ARBA" id="ARBA00022553"/>
    </source>
</evidence>
<dbReference type="InterPro" id="IPR011006">
    <property type="entry name" value="CheY-like_superfamily"/>
</dbReference>
<dbReference type="PANTHER" id="PTHR43065">
    <property type="entry name" value="SENSOR HISTIDINE KINASE"/>
    <property type="match status" value="1"/>
</dbReference>
<dbReference type="CDD" id="cd00082">
    <property type="entry name" value="HisKA"/>
    <property type="match status" value="1"/>
</dbReference>
<dbReference type="PROSITE" id="PS50110">
    <property type="entry name" value="RESPONSE_REGULATORY"/>
    <property type="match status" value="1"/>
</dbReference>
<keyword evidence="10" id="KW-1133">Transmembrane helix</keyword>
<keyword evidence="10" id="KW-0472">Membrane</keyword>
<dbReference type="InterPro" id="IPR003594">
    <property type="entry name" value="HATPase_dom"/>
</dbReference>
<dbReference type="InterPro" id="IPR000700">
    <property type="entry name" value="PAS-assoc_C"/>
</dbReference>
<dbReference type="SMART" id="SM00091">
    <property type="entry name" value="PAS"/>
    <property type="match status" value="3"/>
</dbReference>
<evidence type="ECO:0000256" key="6">
    <source>
        <dbReference type="ARBA" id="ARBA00022777"/>
    </source>
</evidence>
<evidence type="ECO:0000259" key="14">
    <source>
        <dbReference type="PROSITE" id="PS50113"/>
    </source>
</evidence>
<feature type="modified residue" description="4-aspartylphosphate" evidence="9">
    <location>
        <position position="804"/>
    </location>
</feature>
<dbReference type="NCBIfam" id="TIGR00229">
    <property type="entry name" value="sensory_box"/>
    <property type="match status" value="3"/>
</dbReference>
<evidence type="ECO:0000259" key="11">
    <source>
        <dbReference type="PROSITE" id="PS50109"/>
    </source>
</evidence>
<evidence type="ECO:0000256" key="8">
    <source>
        <dbReference type="ARBA" id="ARBA00023012"/>
    </source>
</evidence>
<proteinExistence type="predicted"/>
<dbReference type="PROSITE" id="PS50109">
    <property type="entry name" value="HIS_KIN"/>
    <property type="match status" value="1"/>
</dbReference>
<dbReference type="Gene3D" id="3.40.50.2300">
    <property type="match status" value="1"/>
</dbReference>
<keyword evidence="5" id="KW-0547">Nucleotide-binding</keyword>
<dbReference type="InterPro" id="IPR001789">
    <property type="entry name" value="Sig_transdc_resp-reg_receiver"/>
</dbReference>
<dbReference type="EC" id="2.7.13.3" evidence="2"/>
<feature type="domain" description="PAS" evidence="13">
    <location>
        <begin position="119"/>
        <end position="163"/>
    </location>
</feature>
<dbReference type="InterPro" id="IPR005467">
    <property type="entry name" value="His_kinase_dom"/>
</dbReference>
<dbReference type="SUPFAM" id="SSF52172">
    <property type="entry name" value="CheY-like"/>
    <property type="match status" value="1"/>
</dbReference>
<dbReference type="Gene3D" id="1.10.287.130">
    <property type="match status" value="1"/>
</dbReference>
<dbReference type="EMBL" id="CP062229">
    <property type="protein sequence ID" value="UVC13930.1"/>
    <property type="molecule type" value="Genomic_DNA"/>
</dbReference>
<dbReference type="InterPro" id="IPR035965">
    <property type="entry name" value="PAS-like_dom_sf"/>
</dbReference>
<dbReference type="PROSITE" id="PS50113">
    <property type="entry name" value="PAC"/>
    <property type="match status" value="2"/>
</dbReference>
<dbReference type="InterPro" id="IPR036097">
    <property type="entry name" value="HisK_dim/P_sf"/>
</dbReference>
<evidence type="ECO:0000256" key="7">
    <source>
        <dbReference type="ARBA" id="ARBA00022840"/>
    </source>
</evidence>
<feature type="domain" description="PAC" evidence="14">
    <location>
        <begin position="193"/>
        <end position="245"/>
    </location>
</feature>
<dbReference type="Gene3D" id="3.30.450.20">
    <property type="entry name" value="PAS domain"/>
    <property type="match status" value="3"/>
</dbReference>
<feature type="transmembrane region" description="Helical" evidence="10">
    <location>
        <begin position="12"/>
        <end position="35"/>
    </location>
</feature>
<feature type="domain" description="Histidine kinase" evidence="11">
    <location>
        <begin position="522"/>
        <end position="733"/>
    </location>
</feature>
<keyword evidence="10" id="KW-0812">Transmembrane</keyword>
<evidence type="ECO:0000256" key="2">
    <source>
        <dbReference type="ARBA" id="ARBA00012438"/>
    </source>
</evidence>
<organism evidence="15 16">
    <name type="scientific">Mesorhizobium onobrychidis</name>
    <dbReference type="NCBI Taxonomy" id="2775404"/>
    <lineage>
        <taxon>Bacteria</taxon>
        <taxon>Pseudomonadati</taxon>
        <taxon>Pseudomonadota</taxon>
        <taxon>Alphaproteobacteria</taxon>
        <taxon>Hyphomicrobiales</taxon>
        <taxon>Phyllobacteriaceae</taxon>
        <taxon>Mesorhizobium</taxon>
    </lineage>
</organism>
<dbReference type="SMART" id="SM00448">
    <property type="entry name" value="REC"/>
    <property type="match status" value="1"/>
</dbReference>
<comment type="catalytic activity">
    <reaction evidence="1">
        <text>ATP + protein L-histidine = ADP + protein N-phospho-L-histidine.</text>
        <dbReference type="EC" id="2.7.13.3"/>
    </reaction>
</comment>
<evidence type="ECO:0000256" key="9">
    <source>
        <dbReference type="PROSITE-ProRule" id="PRU00169"/>
    </source>
</evidence>
<dbReference type="CDD" id="cd00156">
    <property type="entry name" value="REC"/>
    <property type="match status" value="1"/>
</dbReference>
<keyword evidence="6" id="KW-0418">Kinase</keyword>
<keyword evidence="7" id="KW-0067">ATP-binding</keyword>
<dbReference type="Pfam" id="PF02518">
    <property type="entry name" value="HATPase_c"/>
    <property type="match status" value="1"/>
</dbReference>
<feature type="domain" description="PAS" evidence="13">
    <location>
        <begin position="246"/>
        <end position="318"/>
    </location>
</feature>
<dbReference type="SMART" id="SM00388">
    <property type="entry name" value="HisKA"/>
    <property type="match status" value="1"/>
</dbReference>
<dbReference type="PRINTS" id="PR00344">
    <property type="entry name" value="BCTRLSENSOR"/>
</dbReference>
<dbReference type="InterPro" id="IPR013656">
    <property type="entry name" value="PAS_4"/>
</dbReference>
<feature type="domain" description="Response regulatory" evidence="12">
    <location>
        <begin position="754"/>
        <end position="871"/>
    </location>
</feature>
<dbReference type="PANTHER" id="PTHR43065:SF46">
    <property type="entry name" value="C4-DICARBOXYLATE TRANSPORT SENSOR PROTEIN DCTB"/>
    <property type="match status" value="1"/>
</dbReference>